<accession>A0A511QZG7</accession>
<dbReference type="EMBL" id="BJXL01000001">
    <property type="protein sequence ID" value="GEM81932.1"/>
    <property type="molecule type" value="Genomic_DNA"/>
</dbReference>
<evidence type="ECO:0000313" key="2">
    <source>
        <dbReference type="Proteomes" id="UP000321197"/>
    </source>
</evidence>
<protein>
    <submittedName>
        <fullName evidence="1">Uncharacterized protein</fullName>
    </submittedName>
</protein>
<reference evidence="1 2" key="1">
    <citation type="submission" date="2019-07" db="EMBL/GenBank/DDBJ databases">
        <title>Whole genome shotgun sequence of Meiothermus hypogaeus NBRC 106114.</title>
        <authorList>
            <person name="Hosoyama A."/>
            <person name="Uohara A."/>
            <person name="Ohji S."/>
            <person name="Ichikawa N."/>
        </authorList>
    </citation>
    <scope>NUCLEOTIDE SEQUENCE [LARGE SCALE GENOMIC DNA]</scope>
    <source>
        <strain evidence="1 2">NBRC 106114</strain>
    </source>
</reference>
<dbReference type="Proteomes" id="UP000321197">
    <property type="component" value="Unassembled WGS sequence"/>
</dbReference>
<proteinExistence type="predicted"/>
<sequence length="146" mass="16904">MINGRYYDWEHITLNLKGRTLVDVKSISYGDERGAEKVYGKGLRPRGYRLKRYSGKDGQVVLLREEYDRMLEDSEIQQKGLYNIDPFEIVVSYDKGDGNPKTDVLQDCIFTERSFDNIEEDGDELTVTLSFQYLSLKSNDQDALVE</sequence>
<name>A0A511QZG7_9DEIN</name>
<dbReference type="RefSeq" id="WP_027877654.1">
    <property type="nucleotide sequence ID" value="NZ_BJXL01000001.1"/>
</dbReference>
<comment type="caution">
    <text evidence="1">The sequence shown here is derived from an EMBL/GenBank/DDBJ whole genome shotgun (WGS) entry which is preliminary data.</text>
</comment>
<evidence type="ECO:0000313" key="1">
    <source>
        <dbReference type="EMBL" id="GEM81932.1"/>
    </source>
</evidence>
<gene>
    <name evidence="1" type="ORF">MHY01S_00980</name>
</gene>
<organism evidence="1 2">
    <name type="scientific">Meiothermus hypogaeus NBRC 106114</name>
    <dbReference type="NCBI Taxonomy" id="1227553"/>
    <lineage>
        <taxon>Bacteria</taxon>
        <taxon>Thermotogati</taxon>
        <taxon>Deinococcota</taxon>
        <taxon>Deinococci</taxon>
        <taxon>Thermales</taxon>
        <taxon>Thermaceae</taxon>
        <taxon>Meiothermus</taxon>
    </lineage>
</organism>
<dbReference type="AlphaFoldDB" id="A0A511QZG7"/>
<dbReference type="OrthoDB" id="2604320at2"/>